<feature type="transmembrane region" description="Helical" evidence="1">
    <location>
        <begin position="47"/>
        <end position="74"/>
    </location>
</feature>
<gene>
    <name evidence="2" type="ORF">FX983_03345</name>
</gene>
<name>A0A6L5C2Z5_9PSED</name>
<sequence length="197" mass="21191">MFRFIKTTVAGGLLFILPLVLVFLLLEKGVHLLREPIHKLLPMFAEYSIAGVTLFTLVALVVLVLICFFAGILAKTRLGTSLFNALEDNVLGKVPGYALLKDATAHLAGLENAEGAKVGLINEDDGWLFCLVLEQQQAWYSVFILDAGPAGGTSGEVRVVPASQVRLTELTWVQVLACVRRGGHGALALAAPWLPEA</sequence>
<evidence type="ECO:0000313" key="3">
    <source>
        <dbReference type="Proteomes" id="UP000475265"/>
    </source>
</evidence>
<accession>A0A6L5C2Z5</accession>
<reference evidence="2 3" key="1">
    <citation type="submission" date="2019-12" db="EMBL/GenBank/DDBJ databases">
        <title>Endophytic bacteria associated with Panax ginseng seedlings.</title>
        <authorList>
            <person name="Park J.M."/>
            <person name="Shin R."/>
            <person name="Jo S.H."/>
        </authorList>
    </citation>
    <scope>NUCLEOTIDE SEQUENCE [LARGE SCALE GENOMIC DNA]</scope>
    <source>
        <strain evidence="2 3">PgKB32</strain>
    </source>
</reference>
<keyword evidence="1" id="KW-0812">Transmembrane</keyword>
<evidence type="ECO:0000313" key="2">
    <source>
        <dbReference type="EMBL" id="KAF2395361.1"/>
    </source>
</evidence>
<dbReference type="AlphaFoldDB" id="A0A6L5C2Z5"/>
<proteinExistence type="predicted"/>
<dbReference type="EMBL" id="JAAAXX010000001">
    <property type="protein sequence ID" value="KAF2395361.1"/>
    <property type="molecule type" value="Genomic_DNA"/>
</dbReference>
<protein>
    <recommendedName>
        <fullName evidence="4">DUF502 domain-containing protein</fullName>
    </recommendedName>
</protein>
<evidence type="ECO:0000256" key="1">
    <source>
        <dbReference type="SAM" id="Phobius"/>
    </source>
</evidence>
<comment type="caution">
    <text evidence="2">The sequence shown here is derived from an EMBL/GenBank/DDBJ whole genome shotgun (WGS) entry which is preliminary data.</text>
</comment>
<feature type="transmembrane region" description="Helical" evidence="1">
    <location>
        <begin position="7"/>
        <end position="27"/>
    </location>
</feature>
<evidence type="ECO:0008006" key="4">
    <source>
        <dbReference type="Google" id="ProtNLM"/>
    </source>
</evidence>
<keyword evidence="1" id="KW-0472">Membrane</keyword>
<dbReference type="Proteomes" id="UP000475265">
    <property type="component" value="Unassembled WGS sequence"/>
</dbReference>
<keyword evidence="1" id="KW-1133">Transmembrane helix</keyword>
<dbReference type="RefSeq" id="WP_163910286.1">
    <property type="nucleotide sequence ID" value="NZ_JAAAXX010000001.1"/>
</dbReference>
<organism evidence="2 3">
    <name type="scientific">Pseudomonas frederiksbergensis</name>
    <dbReference type="NCBI Taxonomy" id="104087"/>
    <lineage>
        <taxon>Bacteria</taxon>
        <taxon>Pseudomonadati</taxon>
        <taxon>Pseudomonadota</taxon>
        <taxon>Gammaproteobacteria</taxon>
        <taxon>Pseudomonadales</taxon>
        <taxon>Pseudomonadaceae</taxon>
        <taxon>Pseudomonas</taxon>
    </lineage>
</organism>